<dbReference type="EMBL" id="SMKO01000143">
    <property type="protein sequence ID" value="TDC98035.1"/>
    <property type="molecule type" value="Genomic_DNA"/>
</dbReference>
<keyword evidence="3" id="KW-1185">Reference proteome</keyword>
<evidence type="ECO:0000313" key="3">
    <source>
        <dbReference type="Proteomes" id="UP000295258"/>
    </source>
</evidence>
<accession>A0A4V2Y908</accession>
<protein>
    <recommendedName>
        <fullName evidence="4">DUF1349 domain-containing protein</fullName>
    </recommendedName>
</protein>
<sequence>MSSSTPHRSGQRAGRDGFSQMLRAEWAKFRSARGCVLAMAASVLVTVSLGLLIAGGARSACVTGKGEGPCPAPLVGPDGTAVNDKYYFVHQPLTGNGSITARVSDMTGQIRLPDAVPGVRNIKEGVVPWAKAGLLVRQSLEQGTPYAAVMLTGAHGVRMQHNYVHDVPGGPHNGPQWLRLTRSGDTVTGYESDDGRTWTEVGTVELTGLPETVEVGLFATSPGALWDMAKAFAQATATFDRIKLQGANGSWRRDDVGVAMESDGRTPHHPGGAVESGDKLVVTGGGDIGPATVEGGLRADLMLIGGGLGLIPVLVAAVMFLTAERRRGPIGNGLPAGPHPARLLAAKAAVVGAVAFAGGLVTSGVVVPAGLALLRANQNPIQPITLGTELRVIVGFAALTAAAAVLALGLASLVERSVVAIGLAIVLVVVPYLPATAGLAPWLLMVTPAAGFAITQSVPTFAHVDVDPSLLGGYHPLPPWAGLTVTCGYAALTLGAAIAVHHWKAPR</sequence>
<feature type="transmembrane region" description="Helical" evidence="1">
    <location>
        <begin position="418"/>
        <end position="444"/>
    </location>
</feature>
<feature type="transmembrane region" description="Helical" evidence="1">
    <location>
        <begin position="392"/>
        <end position="411"/>
    </location>
</feature>
<dbReference type="RefSeq" id="WP_132601726.1">
    <property type="nucleotide sequence ID" value="NZ_SMKO01000143.1"/>
</dbReference>
<comment type="caution">
    <text evidence="2">The sequence shown here is derived from an EMBL/GenBank/DDBJ whole genome shotgun (WGS) entry which is preliminary data.</text>
</comment>
<feature type="transmembrane region" description="Helical" evidence="1">
    <location>
        <begin position="480"/>
        <end position="500"/>
    </location>
</feature>
<gene>
    <name evidence="2" type="ORF">E1292_35850</name>
</gene>
<keyword evidence="1" id="KW-1133">Transmembrane helix</keyword>
<evidence type="ECO:0000256" key="1">
    <source>
        <dbReference type="SAM" id="Phobius"/>
    </source>
</evidence>
<evidence type="ECO:0008006" key="4">
    <source>
        <dbReference type="Google" id="ProtNLM"/>
    </source>
</evidence>
<name>A0A4V2Y908_9ACTN</name>
<reference evidence="2 3" key="1">
    <citation type="submission" date="2019-03" db="EMBL/GenBank/DDBJ databases">
        <title>Draft genome sequences of novel Actinobacteria.</title>
        <authorList>
            <person name="Sahin N."/>
            <person name="Ay H."/>
            <person name="Saygin H."/>
        </authorList>
    </citation>
    <scope>NUCLEOTIDE SEQUENCE [LARGE SCALE GENOMIC DNA]</scope>
    <source>
        <strain evidence="2 3">KC310</strain>
    </source>
</reference>
<evidence type="ECO:0000313" key="2">
    <source>
        <dbReference type="EMBL" id="TDC98035.1"/>
    </source>
</evidence>
<proteinExistence type="predicted"/>
<dbReference type="SUPFAM" id="SSF49899">
    <property type="entry name" value="Concanavalin A-like lectins/glucanases"/>
    <property type="match status" value="1"/>
</dbReference>
<feature type="transmembrane region" description="Helical" evidence="1">
    <location>
        <begin position="301"/>
        <end position="323"/>
    </location>
</feature>
<keyword evidence="1" id="KW-0472">Membrane</keyword>
<keyword evidence="1" id="KW-0812">Transmembrane</keyword>
<dbReference type="Proteomes" id="UP000295258">
    <property type="component" value="Unassembled WGS sequence"/>
</dbReference>
<dbReference type="Gene3D" id="2.60.120.200">
    <property type="match status" value="1"/>
</dbReference>
<dbReference type="InterPro" id="IPR013320">
    <property type="entry name" value="ConA-like_dom_sf"/>
</dbReference>
<feature type="transmembrane region" description="Helical" evidence="1">
    <location>
        <begin position="344"/>
        <end position="372"/>
    </location>
</feature>
<dbReference type="AlphaFoldDB" id="A0A4V2Y908"/>
<organism evidence="2 3">
    <name type="scientific">Nonomuraea deserti</name>
    <dbReference type="NCBI Taxonomy" id="1848322"/>
    <lineage>
        <taxon>Bacteria</taxon>
        <taxon>Bacillati</taxon>
        <taxon>Actinomycetota</taxon>
        <taxon>Actinomycetes</taxon>
        <taxon>Streptosporangiales</taxon>
        <taxon>Streptosporangiaceae</taxon>
        <taxon>Nonomuraea</taxon>
    </lineage>
</organism>